<dbReference type="Proteomes" id="UP000886818">
    <property type="component" value="Chromosome"/>
</dbReference>
<evidence type="ECO:0000313" key="3">
    <source>
        <dbReference type="Proteomes" id="UP000886818"/>
    </source>
</evidence>
<dbReference type="PANTHER" id="PTHR22625:SF70">
    <property type="entry name" value="PLEXIN A, ISOFORM A"/>
    <property type="match status" value="1"/>
</dbReference>
<evidence type="ECO:0000259" key="1">
    <source>
        <dbReference type="PROSITE" id="PS50853"/>
    </source>
</evidence>
<keyword evidence="3" id="KW-1185">Reference proteome</keyword>
<dbReference type="InterPro" id="IPR002909">
    <property type="entry name" value="IPT_dom"/>
</dbReference>
<protein>
    <submittedName>
        <fullName evidence="2">IPT/TIG domain-containing protein</fullName>
    </submittedName>
</protein>
<dbReference type="CDD" id="cd00063">
    <property type="entry name" value="FN3"/>
    <property type="match status" value="1"/>
</dbReference>
<name>A0ABX8RIL6_9CLOT</name>
<dbReference type="PROSITE" id="PS50853">
    <property type="entry name" value="FN3"/>
    <property type="match status" value="1"/>
</dbReference>
<dbReference type="Pfam" id="PF01833">
    <property type="entry name" value="TIG"/>
    <property type="match status" value="3"/>
</dbReference>
<reference evidence="2" key="1">
    <citation type="submission" date="2021-07" db="EMBL/GenBank/DDBJ databases">
        <title>Complete genome sequence of Crassaminicella sp. 143-21, isolated from a deep-sea hydrothermal vent.</title>
        <authorList>
            <person name="Li X."/>
        </authorList>
    </citation>
    <scope>NUCLEOTIDE SEQUENCE</scope>
    <source>
        <strain evidence="2">143-21</strain>
    </source>
</reference>
<accession>A0ABX8RIL6</accession>
<dbReference type="InterPro" id="IPR003961">
    <property type="entry name" value="FN3_dom"/>
</dbReference>
<evidence type="ECO:0000313" key="2">
    <source>
        <dbReference type="EMBL" id="QXM06756.1"/>
    </source>
</evidence>
<dbReference type="CDD" id="cd00603">
    <property type="entry name" value="IPT_PCSR"/>
    <property type="match status" value="1"/>
</dbReference>
<sequence length="2128" mass="236568">MQKIFKKILALFISMIMVFLSIPNPSLYVWAEGDPVVNSIEVRQTYADGEYNVTKTIITILGDNLKGVYIGTSKEGAGFEEVKNKSVDSEVVQQFEVGNGGVIPNSILIGNKIIQIKQDELPTLSEVTRRIKIGKDQLTLKGTNLDLIKKDHDDNTADSDNRMYSVYYKSTGGTQQLDFQNTESFTGDSSTQTVVFKAEDIKGDAGIQNIIIEKNFQVEDPKVAGNQINIMIQKYYPKQFTLVHEIEPISDLIMNPNRGMTGDEVQFIASHGLDRYDVFFLRDLTDAFTNDNKGTDTSFIPNLNGKQVLKTHVPNGLEQGDYYVIFTNRIEDNQDPNEAIVKQLVIGQAPEYDKFTVIDSENKITIKSVSPTEGPDSGNTKVELTGRYFGSLNIDDFRPNSEEKKVITVDGTNETTMEISYGTQTTKNVTYENEEGNKVTEEKTSVGEYGEKKYNVESAKRTVKVIIGAVTKFAKKPNSSEYDYSFGGIDRISVYTQPITDVATNPLKDVVIETETVLKLTGFPNDIVIKDRAVWQDGKFKFISSTPKPEIEGVLPEKIQVEKDNNSSAYIISNEEDRMIAIYGENFFVHQYTNDANEKITRYPIVEFENGIKLNKNDITVSGSVYENGNPDLYFKVFNAQGIEVDGSEGNEMGTKILVKIPKDTIVSEIGPSYVKVINPVRNSNEAGLSGQKPNAVEFVLPSATKKPVIEEVKPNVVTVDGGEVVTIIGSNFETEAKVFIDGNEVKGIKVQGDGKKITFTAPPGREGKTQIQVMNSEGGIDVYPFEYVKTYTDPKLIDFSPKTGKTGTLVVVEGDNFLKPAPTATKDDIYKLIGTRILLEGEDINEYNKNDKKEIILKEYIAPNTLKILKAIDGKLNVAEYYHSVIFEDVNERFYTLDKNMNKEVVLSNGVDEKYIIKVLGNDIKADKEGGDTYTVTVDTNGITLVNDSDGNDKLELIMKTPFKVDENNIIIGDNVKVVDINKLYFTVPKLPGDGYYDVTVVNPDTKKDSKVDNQGFYYYTQPSSRPNIETIEPSEGSVDGGYTITIKANKEKTEGRDCFIDNGTEKTKVYIDGMMIPKEDVKVAIDGLSMEVIVPKLNIDIKEVYNTDRLTVAVVVVNPDGGSASKEDGFTYIVPISHPKINKITPVKGTAAGGNYVEITGEDFRFYEPYDDDNRDGSWQSDEDYQNLNNYSVKLGKEDDGTGGPDDFTNKNVEELKKEYNKEQYNKYGNYEGIVLPVLPKVYFGNKQAEVIEFGNGYLKVIAPRTQAGTVDIYVKNNDLGISNKVTYTYEGSSPKITSISPEGGKKQGGDRVEIHGQDFYTSDIKVYYKEGGSYKTKSVTQALVRFANITNKDIPREAENSGRIDNSRTTVRLDGGLTVNYDGINDTLNLNIVENQQNYTVTLPYDDETIYVPVSLLTYTDHAGQTYSYVNATRGDEWIRFEVSDRRLFIERGYSPKVEYVNSGHIVVHTPSYYTVGIVSLTVINPDGGEVSSKFEYKNPDSKPKITNITKDGKNPITETIDGKEMKILRMTYKGGNMVSILGSDFRENAFIQIGEILTINPSQITYQLPNKLTFEMPAVGEENIGKFFRVIVSNEDYGNAASDELTPPIYIQFTKGETAPSIEEIIPDKGPASGGNTVIIRGKDFREGLSVLIGDTIVPNEDVTLIDYKTIKVKMPPHQSGKFEVKVENPDGELSEPSGEYTYLSAPTIVTVVDPNDPAESSIISSISVEGGQEIKIKGSGFVEGARVVFGPVIEKSNEEGKEKIYINGEEWNLMEGTDGTEVKFIDEGTLIVKTPAGKLDSIGIMVINSDGGATKIYEGIKYGLPDLPVPTEVTAELLYDRYIKVNWNQVNDAEEYEIYVVIDDHEKYVVGNTELTSFIYQDLEPNTRYKFVVTALGKYGNSKYSKTSNGVRTGDRVGPKDEDGELGENTTIEKVGNKANIIIGEDDFEKALNIDLTRGDLVGAKEIIISIPSSVAANYDAKDITITGQAFRVKLNPKNFYSGAIRENKYKRDSGIRFSIKPEGRVEKGIIGKTALSKQYELKAYVYAGQNNTEMSYLPAYIQIALDVDREKADIRRVKYISLNVYDEDERKWIPIANGSKDSFSIMGVTDKIGKFAVLGSRR</sequence>
<feature type="domain" description="Fibronectin type-III" evidence="1">
    <location>
        <begin position="1834"/>
        <end position="1921"/>
    </location>
</feature>
<dbReference type="PANTHER" id="PTHR22625">
    <property type="entry name" value="PLEXIN"/>
    <property type="match status" value="1"/>
</dbReference>
<organism evidence="2 3">
    <name type="scientific">Crassaminicella indica</name>
    <dbReference type="NCBI Taxonomy" id="2855394"/>
    <lineage>
        <taxon>Bacteria</taxon>
        <taxon>Bacillati</taxon>
        <taxon>Bacillota</taxon>
        <taxon>Clostridia</taxon>
        <taxon>Eubacteriales</taxon>
        <taxon>Clostridiaceae</taxon>
        <taxon>Crassaminicella</taxon>
    </lineage>
</organism>
<dbReference type="EMBL" id="CP078093">
    <property type="protein sequence ID" value="QXM06756.1"/>
    <property type="molecule type" value="Genomic_DNA"/>
</dbReference>
<gene>
    <name evidence="2" type="ORF">KVH43_03275</name>
</gene>
<dbReference type="SMART" id="SM00060">
    <property type="entry name" value="FN3"/>
    <property type="match status" value="1"/>
</dbReference>
<proteinExistence type="predicted"/>
<dbReference type="CDD" id="cd00102">
    <property type="entry name" value="IPT"/>
    <property type="match status" value="4"/>
</dbReference>
<dbReference type="SMART" id="SM00429">
    <property type="entry name" value="IPT"/>
    <property type="match status" value="4"/>
</dbReference>
<dbReference type="RefSeq" id="WP_218283451.1">
    <property type="nucleotide sequence ID" value="NZ_CP078093.1"/>
</dbReference>
<dbReference type="Pfam" id="PF00041">
    <property type="entry name" value="fn3"/>
    <property type="match status" value="1"/>
</dbReference>
<dbReference type="InterPro" id="IPR031148">
    <property type="entry name" value="Plexin"/>
</dbReference>